<accession>A0AAX4I593</accession>
<dbReference type="AlphaFoldDB" id="A0AAX4I593"/>
<name>A0AAX4I593_9PEZI</name>
<dbReference type="KEGG" id="cdet:87939936"/>
<evidence type="ECO:0000313" key="1">
    <source>
        <dbReference type="EMBL" id="WQF78419.1"/>
    </source>
</evidence>
<proteinExistence type="predicted"/>
<evidence type="ECO:0008006" key="3">
    <source>
        <dbReference type="Google" id="ProtNLM"/>
    </source>
</evidence>
<protein>
    <recommendedName>
        <fullName evidence="3">Prefoldin subunit</fullName>
    </recommendedName>
</protein>
<dbReference type="EMBL" id="CP137306">
    <property type="protein sequence ID" value="WQF78419.1"/>
    <property type="molecule type" value="Genomic_DNA"/>
</dbReference>
<gene>
    <name evidence="1" type="ORF">CDEST_03433</name>
</gene>
<evidence type="ECO:0000313" key="2">
    <source>
        <dbReference type="Proteomes" id="UP001322277"/>
    </source>
</evidence>
<organism evidence="1 2">
    <name type="scientific">Colletotrichum destructivum</name>
    <dbReference type="NCBI Taxonomy" id="34406"/>
    <lineage>
        <taxon>Eukaryota</taxon>
        <taxon>Fungi</taxon>
        <taxon>Dikarya</taxon>
        <taxon>Ascomycota</taxon>
        <taxon>Pezizomycotina</taxon>
        <taxon>Sordariomycetes</taxon>
        <taxon>Hypocreomycetidae</taxon>
        <taxon>Glomerellales</taxon>
        <taxon>Glomerellaceae</taxon>
        <taxon>Colletotrichum</taxon>
        <taxon>Colletotrichum destructivum species complex</taxon>
    </lineage>
</organism>
<reference evidence="2" key="1">
    <citation type="journal article" date="2023" name="bioRxiv">
        <title>Complete genome of the Medicago anthracnose fungus, Colletotrichum destructivum, reveals a mini-chromosome-like region within a core chromosome.</title>
        <authorList>
            <person name="Lapalu N."/>
            <person name="Simon A."/>
            <person name="Lu A."/>
            <person name="Plaumann P.-L."/>
            <person name="Amselem J."/>
            <person name="Pigne S."/>
            <person name="Auger A."/>
            <person name="Koch C."/>
            <person name="Dallery J.-F."/>
            <person name="O'Connell R.J."/>
        </authorList>
    </citation>
    <scope>NUCLEOTIDE SEQUENCE [LARGE SCALE GENOMIC DNA]</scope>
    <source>
        <strain evidence="2">CBS 520.97</strain>
    </source>
</reference>
<keyword evidence="2" id="KW-1185">Reference proteome</keyword>
<dbReference type="RefSeq" id="XP_062775643.1">
    <property type="nucleotide sequence ID" value="XM_062919592.1"/>
</dbReference>
<sequence length="967" mass="108715">MRLPPLSRLYTTAALTRVRRVFVPLETPSQDYEHRPFEALPDAQMPPPFLPKPNVIDRGSASHQQPEISTLFLDPNPKPATCSYPSLHTVLADALEYFRAPSGPLSESKIESLLLLANEERTTHCIVTIQHLLKGTPELDPRLKCLLWSKFKWKQVSTRLASKGIGADDISHWAWILLETQPDKRVARFLSKPRHKPLFVLFYILRDNFSNPESLTRLLEYCREWYSGQETVDETGEHPKASSAMESTVIPRIIAGLCRQASLVQPGAIPDIANLAVSHIQAIPRSHRHFQKAYRFQCRVFNGAIQAVSQLSEVSPYEHSTYNWIAIRTLLSMSTNLAQALIIEGESYRAIRHVLLALPKTDSERDTASTLSSSWPPYRVLRDGMEEKADTEDFLGRAVKVGFMMQEGGYAKTETDSIMDILGGMAPDGSPTIQTRANYPPHLKVPQGVWAALIRTTRNAQEAWALFKHPPEPGAKPTSEVYLELMHKIAAKPADPAHHNLPGDGREVFPFDETNLSDYEKARLLPPSIPELIEEMSNTGVPIEGRMLAWLISHQSASFEAALQYIDHSDLNEEAKSEFRWCIKECQRPTLDSPDRPPPLSKNLPSGLLRAIVALACRLQPRHTTGSPHFIPPGRNIYSIHHAIWLARTAWSSEHVSTPGAGPWELIMKALSQPNIVVSPRDNSFERVRLAFKVLENVEAQGALNFGLFCSFAHVIRNAVWTKLPFLIDPSFKIKVGDQEFMSLYKARSPQFMIPQGPNVFRKSDLADDEAVGSWHGILTPIFKNSQSGVAKHRTHYEIVREASTKLKALWRTLATKGPANQGCANGRVTATHINSYMRTLATVGDVEEMVLLFCWVVRDWAPIAGRFLSTGSTRRLHGALCAFRAFAEPLLDESTVLSLQQEVDMCLKEGGRIHWPDLEDIEAYTTKNDAWGNHPNLYEVIQRASSRQESQLPGDEIERRIRLKLK</sequence>
<dbReference type="Proteomes" id="UP001322277">
    <property type="component" value="Chromosome 2"/>
</dbReference>
<dbReference type="GeneID" id="87939936"/>